<evidence type="ECO:0000256" key="3">
    <source>
        <dbReference type="ARBA" id="ARBA00068021"/>
    </source>
</evidence>
<evidence type="ECO:0000313" key="7">
    <source>
        <dbReference type="Proteomes" id="UP000191144"/>
    </source>
</evidence>
<dbReference type="GO" id="GO:0005737">
    <property type="term" value="C:cytoplasm"/>
    <property type="evidence" value="ECO:0007669"/>
    <property type="project" value="TreeGrafter"/>
</dbReference>
<gene>
    <name evidence="6" type="ORF">LAME_0F07954G</name>
</gene>
<dbReference type="Proteomes" id="UP000191144">
    <property type="component" value="Chromosome F"/>
</dbReference>
<dbReference type="OrthoDB" id="72325at2759"/>
<dbReference type="InterPro" id="IPR040815">
    <property type="entry name" value="Nas2_N"/>
</dbReference>
<keyword evidence="7" id="KW-1185">Reference proteome</keyword>
<dbReference type="Pfam" id="PF18265">
    <property type="entry name" value="Nas2_N"/>
    <property type="match status" value="1"/>
</dbReference>
<name>A0A1G4JUS5_9SACH</name>
<evidence type="ECO:0000256" key="2">
    <source>
        <dbReference type="ARBA" id="ARBA00023186"/>
    </source>
</evidence>
<comment type="similarity">
    <text evidence="1">Belongs to the proteasome subunit p27 family.</text>
</comment>
<dbReference type="GO" id="GO:0005634">
    <property type="term" value="C:nucleus"/>
    <property type="evidence" value="ECO:0007669"/>
    <property type="project" value="TreeGrafter"/>
</dbReference>
<dbReference type="InterPro" id="IPR035269">
    <property type="entry name" value="PSMD9"/>
</dbReference>
<accession>A0A1G4JUS5</accession>
<dbReference type="AlphaFoldDB" id="A0A1G4JUS5"/>
<keyword evidence="2" id="KW-0143">Chaperone</keyword>
<dbReference type="PANTHER" id="PTHR12651:SF1">
    <property type="entry name" value="26S PROTEASOME NON-ATPASE REGULATORY SUBUNIT 9"/>
    <property type="match status" value="1"/>
</dbReference>
<feature type="domain" description="PDZ" evidence="4">
    <location>
        <begin position="137"/>
        <end position="192"/>
    </location>
</feature>
<evidence type="ECO:0000313" key="6">
    <source>
        <dbReference type="EMBL" id="SCU94564.1"/>
    </source>
</evidence>
<dbReference type="Gene3D" id="6.10.140.1710">
    <property type="match status" value="1"/>
</dbReference>
<reference evidence="7" key="1">
    <citation type="submission" date="2016-03" db="EMBL/GenBank/DDBJ databases">
        <authorList>
            <person name="Devillers Hugo."/>
        </authorList>
    </citation>
    <scope>NUCLEOTIDE SEQUENCE [LARGE SCALE GENOMIC DNA]</scope>
</reference>
<dbReference type="Gene3D" id="2.30.42.10">
    <property type="match status" value="1"/>
</dbReference>
<proteinExistence type="inferred from homology"/>
<dbReference type="InterPro" id="IPR041489">
    <property type="entry name" value="PDZ_6"/>
</dbReference>
<dbReference type="InterPro" id="IPR036034">
    <property type="entry name" value="PDZ_sf"/>
</dbReference>
<dbReference type="FunFam" id="2.30.42.10:FF:000107">
    <property type="entry name" value="26S proteasome non-ATPase regulatory subunit 9"/>
    <property type="match status" value="1"/>
</dbReference>
<evidence type="ECO:0000259" key="5">
    <source>
        <dbReference type="Pfam" id="PF18265"/>
    </source>
</evidence>
<dbReference type="Pfam" id="PF17820">
    <property type="entry name" value="PDZ_6"/>
    <property type="match status" value="1"/>
</dbReference>
<dbReference type="SUPFAM" id="SSF50156">
    <property type="entry name" value="PDZ domain-like"/>
    <property type="match status" value="1"/>
</dbReference>
<organism evidence="6 7">
    <name type="scientific">Lachancea meyersii CBS 8951</name>
    <dbReference type="NCBI Taxonomy" id="1266667"/>
    <lineage>
        <taxon>Eukaryota</taxon>
        <taxon>Fungi</taxon>
        <taxon>Dikarya</taxon>
        <taxon>Ascomycota</taxon>
        <taxon>Saccharomycotina</taxon>
        <taxon>Saccharomycetes</taxon>
        <taxon>Saccharomycetales</taxon>
        <taxon>Saccharomycetaceae</taxon>
        <taxon>Lachancea</taxon>
    </lineage>
</organism>
<feature type="domain" description="Nas2 N-terminal" evidence="5">
    <location>
        <begin position="37"/>
        <end position="113"/>
    </location>
</feature>
<protein>
    <recommendedName>
        <fullName evidence="3">Probable 26S proteasome regulatory subunit p27</fullName>
    </recommendedName>
</protein>
<dbReference type="PANTHER" id="PTHR12651">
    <property type="entry name" value="26S PROTEASOME NON-ATPASE REGULATORY SUBUNIT 9"/>
    <property type="match status" value="1"/>
</dbReference>
<evidence type="ECO:0000256" key="1">
    <source>
        <dbReference type="ARBA" id="ARBA00005256"/>
    </source>
</evidence>
<dbReference type="GO" id="GO:0070682">
    <property type="term" value="P:proteasome regulatory particle assembly"/>
    <property type="evidence" value="ECO:0007669"/>
    <property type="project" value="InterPro"/>
</dbReference>
<sequence length="220" mass="24393">MRQENRFDILSGGVEDPNVSVKLSNQLAHLSELSTPEVFDLKTEIENELSTLFEKLESQGADLNSSLVTPDGFPRSDVDVLQVRLLRRSINMLRNDLSAVISRTQEIMASHFQKMEIKTQRIDSDNAFDYRIPFALITEVVPGSPSQQAGLLAQDKIVRFANIHAGNHQSLSAVGSVVKNSEDSPLAIRILRGEKYHNLTLTPSNNWAGAGLLGCRLVRI</sequence>
<dbReference type="EMBL" id="LT598477">
    <property type="protein sequence ID" value="SCU94564.1"/>
    <property type="molecule type" value="Genomic_DNA"/>
</dbReference>
<evidence type="ECO:0000259" key="4">
    <source>
        <dbReference type="Pfam" id="PF17820"/>
    </source>
</evidence>